<name>A0A1I7FMZ3_9FIRM</name>
<dbReference type="GO" id="GO:0008324">
    <property type="term" value="F:monoatomic cation transmembrane transporter activity"/>
    <property type="evidence" value="ECO:0007669"/>
    <property type="project" value="InterPro"/>
</dbReference>
<keyword evidence="2" id="KW-0813">Transport</keyword>
<dbReference type="Gene3D" id="1.10.3080.10">
    <property type="entry name" value="Clc chloride channel"/>
    <property type="match status" value="1"/>
</dbReference>
<evidence type="ECO:0000313" key="12">
    <source>
        <dbReference type="EMBL" id="SFU37544.1"/>
    </source>
</evidence>
<evidence type="ECO:0000256" key="2">
    <source>
        <dbReference type="ARBA" id="ARBA00022448"/>
    </source>
</evidence>
<keyword evidence="9" id="KW-0407">Ion channel</keyword>
<feature type="transmembrane region" description="Helical" evidence="10">
    <location>
        <begin position="157"/>
        <end position="182"/>
    </location>
</feature>
<dbReference type="InterPro" id="IPR001807">
    <property type="entry name" value="ClC"/>
</dbReference>
<dbReference type="InterPro" id="IPR006037">
    <property type="entry name" value="RCK_C"/>
</dbReference>
<evidence type="ECO:0000256" key="3">
    <source>
        <dbReference type="ARBA" id="ARBA00022692"/>
    </source>
</evidence>
<evidence type="ECO:0000256" key="4">
    <source>
        <dbReference type="ARBA" id="ARBA00022989"/>
    </source>
</evidence>
<feature type="transmembrane region" description="Helical" evidence="10">
    <location>
        <begin position="230"/>
        <end position="248"/>
    </location>
</feature>
<evidence type="ECO:0000256" key="6">
    <source>
        <dbReference type="ARBA" id="ARBA00023136"/>
    </source>
</evidence>
<dbReference type="PROSITE" id="PS51202">
    <property type="entry name" value="RCK_C"/>
    <property type="match status" value="1"/>
</dbReference>
<feature type="transmembrane region" description="Helical" evidence="10">
    <location>
        <begin position="329"/>
        <end position="348"/>
    </location>
</feature>
<sequence>MIGETDRTIRRTRDFRLWIVVEGALVGIPAGFVVSLLRLGMGRLEKRREAFIGNGAWTPEKFTVWTMIVLAAFFLVCLIVWIQPAAGASGIPQLKAELQGKMEEPWPTTLAGRLVGTMTAIGTGLSMGNEGPSVQLGAMCGKMISRMMQRMGTEEKLLMTCGAGAGLASAFSAPFAGTMFALEDLHSNLSKEILASTMAASITASLVTVNIFGLRPVVSLNVQSAVPVHYYWFLLPLGVLTGAAGVGFNRVTDFLQTQYGRIHNKYLRMLIPFLLLLPVAVFVPDIMGAGYHSIESIAAGGMAFRVLIVFALLKFCFALSCTTSGTPGGIFLPILVMGAAFGGGYYALVDGWIPGDQPYLANFVLCGMVGYFAASIRAPLTGVILITEMTGNFQNFLSLSVVALLAVFTAQMLKGVPIYEQLLNRLLVSQGETPKQYRRRKVLTETDVHMGSYMDGTDIAHMELPRGCLVVSVLHNGIEAVPDGSTRVYAGDKMSLICNEADLLEVNETLERLCRTYEGAGPKAPGEDKK</sequence>
<organism evidence="12 13">
    <name type="scientific">Eubacterium pyruvativorans</name>
    <dbReference type="NCBI Taxonomy" id="155865"/>
    <lineage>
        <taxon>Bacteria</taxon>
        <taxon>Bacillati</taxon>
        <taxon>Bacillota</taxon>
        <taxon>Clostridia</taxon>
        <taxon>Eubacteriales</taxon>
        <taxon>Eubacteriaceae</taxon>
        <taxon>Eubacterium</taxon>
    </lineage>
</organism>
<dbReference type="InterPro" id="IPR036721">
    <property type="entry name" value="RCK_C_sf"/>
</dbReference>
<evidence type="ECO:0000256" key="7">
    <source>
        <dbReference type="ARBA" id="ARBA00023173"/>
    </source>
</evidence>
<evidence type="ECO:0000256" key="8">
    <source>
        <dbReference type="ARBA" id="ARBA00023214"/>
    </source>
</evidence>
<dbReference type="Gene3D" id="3.30.70.1450">
    <property type="entry name" value="Regulator of K+ conductance, C-terminal domain"/>
    <property type="match status" value="1"/>
</dbReference>
<feature type="domain" description="RCK C-terminal" evidence="11">
    <location>
        <begin position="431"/>
        <end position="512"/>
    </location>
</feature>
<dbReference type="OrthoDB" id="9812438at2"/>
<dbReference type="PRINTS" id="PR00762">
    <property type="entry name" value="CLCHANNEL"/>
</dbReference>
<dbReference type="GO" id="GO:0006813">
    <property type="term" value="P:potassium ion transport"/>
    <property type="evidence" value="ECO:0007669"/>
    <property type="project" value="InterPro"/>
</dbReference>
<dbReference type="GO" id="GO:0005254">
    <property type="term" value="F:chloride channel activity"/>
    <property type="evidence" value="ECO:0007669"/>
    <property type="project" value="UniProtKB-KW"/>
</dbReference>
<dbReference type="SUPFAM" id="SSF81340">
    <property type="entry name" value="Clc chloride channel"/>
    <property type="match status" value="1"/>
</dbReference>
<dbReference type="STRING" id="155865.SAMN05216515_10322"/>
<accession>A0A1I7FMZ3</accession>
<feature type="transmembrane region" description="Helical" evidence="10">
    <location>
        <begin position="269"/>
        <end position="291"/>
    </location>
</feature>
<dbReference type="SUPFAM" id="SSF116726">
    <property type="entry name" value="TrkA C-terminal domain-like"/>
    <property type="match status" value="1"/>
</dbReference>
<proteinExistence type="predicted"/>
<keyword evidence="6 10" id="KW-0472">Membrane</keyword>
<dbReference type="InterPro" id="IPR014743">
    <property type="entry name" value="Cl-channel_core"/>
</dbReference>
<keyword evidence="7" id="KW-0869">Chloride channel</keyword>
<feature type="transmembrane region" description="Helical" evidence="10">
    <location>
        <begin position="17"/>
        <end position="41"/>
    </location>
</feature>
<dbReference type="PANTHER" id="PTHR43427">
    <property type="entry name" value="CHLORIDE CHANNEL PROTEIN CLC-E"/>
    <property type="match status" value="1"/>
</dbReference>
<reference evidence="12 13" key="1">
    <citation type="submission" date="2016-10" db="EMBL/GenBank/DDBJ databases">
        <authorList>
            <person name="de Groot N.N."/>
        </authorList>
    </citation>
    <scope>NUCLEOTIDE SEQUENCE [LARGE SCALE GENOMIC DNA]</scope>
    <source>
        <strain evidence="12 13">KHGC13</strain>
    </source>
</reference>
<dbReference type="RefSeq" id="WP_090470017.1">
    <property type="nucleotide sequence ID" value="NZ_CACVNK010000050.1"/>
</dbReference>
<dbReference type="CDD" id="cd01031">
    <property type="entry name" value="EriC"/>
    <property type="match status" value="1"/>
</dbReference>
<evidence type="ECO:0000256" key="5">
    <source>
        <dbReference type="ARBA" id="ARBA00023065"/>
    </source>
</evidence>
<evidence type="ECO:0000256" key="10">
    <source>
        <dbReference type="SAM" id="Phobius"/>
    </source>
</evidence>
<evidence type="ECO:0000313" key="13">
    <source>
        <dbReference type="Proteomes" id="UP000198817"/>
    </source>
</evidence>
<dbReference type="Pfam" id="PF02080">
    <property type="entry name" value="TrkA_C"/>
    <property type="match status" value="1"/>
</dbReference>
<dbReference type="PANTHER" id="PTHR43427:SF6">
    <property type="entry name" value="CHLORIDE CHANNEL PROTEIN CLC-E"/>
    <property type="match status" value="1"/>
</dbReference>
<feature type="transmembrane region" description="Helical" evidence="10">
    <location>
        <begin position="360"/>
        <end position="386"/>
    </location>
</feature>
<dbReference type="GO" id="GO:0034707">
    <property type="term" value="C:chloride channel complex"/>
    <property type="evidence" value="ECO:0007669"/>
    <property type="project" value="UniProtKB-KW"/>
</dbReference>
<dbReference type="AlphaFoldDB" id="A0A1I7FMZ3"/>
<keyword evidence="8" id="KW-0868">Chloride</keyword>
<keyword evidence="13" id="KW-1185">Reference proteome</keyword>
<evidence type="ECO:0000259" key="11">
    <source>
        <dbReference type="PROSITE" id="PS51202"/>
    </source>
</evidence>
<feature type="transmembrane region" description="Helical" evidence="10">
    <location>
        <begin position="393"/>
        <end position="413"/>
    </location>
</feature>
<keyword evidence="4 10" id="KW-1133">Transmembrane helix</keyword>
<dbReference type="InterPro" id="IPR050368">
    <property type="entry name" value="ClC-type_chloride_channel"/>
</dbReference>
<feature type="transmembrane region" description="Helical" evidence="10">
    <location>
        <begin position="297"/>
        <end position="317"/>
    </location>
</feature>
<keyword evidence="3 10" id="KW-0812">Transmembrane</keyword>
<dbReference type="Proteomes" id="UP000198817">
    <property type="component" value="Unassembled WGS sequence"/>
</dbReference>
<evidence type="ECO:0000256" key="9">
    <source>
        <dbReference type="ARBA" id="ARBA00023303"/>
    </source>
</evidence>
<protein>
    <submittedName>
        <fullName evidence="12">H+/Cl-antiporter ClcA</fullName>
    </submittedName>
</protein>
<gene>
    <name evidence="12" type="ORF">SAMN05216508_10322</name>
</gene>
<keyword evidence="5" id="KW-0406">Ion transport</keyword>
<comment type="subcellular location">
    <subcellularLocation>
        <location evidence="1">Membrane</location>
        <topology evidence="1">Multi-pass membrane protein</topology>
    </subcellularLocation>
</comment>
<evidence type="ECO:0000256" key="1">
    <source>
        <dbReference type="ARBA" id="ARBA00004141"/>
    </source>
</evidence>
<feature type="transmembrane region" description="Helical" evidence="10">
    <location>
        <begin position="62"/>
        <end position="82"/>
    </location>
</feature>
<dbReference type="Pfam" id="PF00654">
    <property type="entry name" value="Voltage_CLC"/>
    <property type="match status" value="1"/>
</dbReference>
<dbReference type="EMBL" id="FPBT01000003">
    <property type="protein sequence ID" value="SFU37544.1"/>
    <property type="molecule type" value="Genomic_DNA"/>
</dbReference>